<protein>
    <submittedName>
        <fullName evidence="3">Uncharacterized protein</fullName>
    </submittedName>
</protein>
<accession>A0A2R6NJR0</accession>
<proteinExistence type="predicted"/>
<sequence length="404" mass="43142">MASSYIIDDFFGDQGTGLGAMPIYSPASSSTGPNQWDIEGGTCTGCSAQGAGFKVPIDPSQVHSGTWKSTTMDPGEPLTTLSVQFYGSSITMYCLLPPDLGPWTTSAMNLTFVLDGEQVGTYDRPSGTGDAWTYQGQVFKSDWLDGHLHTLVVALNAPTLYPPWNSSFIAFDNFLIGSSSQSTSGLASSQKLPASGSSSQSSYNSNSSFPSPSTASRALVPSGTKSPNQHSPTPVPPPHKVQTGPIAGAVAGVIIFVICLCTLLYWMRRQKPVASGKRQSVPLVTPFLVSPREVPAGLVSSPRVLEPGMFPTSVPSDSMHTQVGSGSLRSAAENERPPLPSSSQSHSLNTPIPPAQSHSTASREDEIRAEVNMHIRREILELRAQLEEMRVLREREAPPTYEDS</sequence>
<feature type="region of interest" description="Disordered" evidence="1">
    <location>
        <begin position="309"/>
        <end position="367"/>
    </location>
</feature>
<organism evidence="3 4">
    <name type="scientific">Hermanssonia centrifuga</name>
    <dbReference type="NCBI Taxonomy" id="98765"/>
    <lineage>
        <taxon>Eukaryota</taxon>
        <taxon>Fungi</taxon>
        <taxon>Dikarya</taxon>
        <taxon>Basidiomycota</taxon>
        <taxon>Agaricomycotina</taxon>
        <taxon>Agaricomycetes</taxon>
        <taxon>Polyporales</taxon>
        <taxon>Meruliaceae</taxon>
        <taxon>Hermanssonia</taxon>
    </lineage>
</organism>
<feature type="region of interest" description="Disordered" evidence="1">
    <location>
        <begin position="186"/>
        <end position="240"/>
    </location>
</feature>
<keyword evidence="2" id="KW-0472">Membrane</keyword>
<dbReference type="OrthoDB" id="3270641at2759"/>
<dbReference type="STRING" id="98765.A0A2R6NJR0"/>
<evidence type="ECO:0000313" key="4">
    <source>
        <dbReference type="Proteomes" id="UP000186601"/>
    </source>
</evidence>
<reference evidence="3 4" key="1">
    <citation type="submission" date="2018-02" db="EMBL/GenBank/DDBJ databases">
        <title>Genome sequence of the basidiomycete white-rot fungus Phlebia centrifuga.</title>
        <authorList>
            <person name="Granchi Z."/>
            <person name="Peng M."/>
            <person name="de Vries R.P."/>
            <person name="Hilden K."/>
            <person name="Makela M.R."/>
            <person name="Grigoriev I."/>
            <person name="Riley R."/>
        </authorList>
    </citation>
    <scope>NUCLEOTIDE SEQUENCE [LARGE SCALE GENOMIC DNA]</scope>
    <source>
        <strain evidence="3 4">FBCC195</strain>
    </source>
</reference>
<feature type="compositionally biased region" description="Polar residues" evidence="1">
    <location>
        <begin position="313"/>
        <end position="328"/>
    </location>
</feature>
<feature type="transmembrane region" description="Helical" evidence="2">
    <location>
        <begin position="246"/>
        <end position="267"/>
    </location>
</feature>
<comment type="caution">
    <text evidence="3">The sequence shown here is derived from an EMBL/GenBank/DDBJ whole genome shotgun (WGS) entry which is preliminary data.</text>
</comment>
<name>A0A2R6NJR0_9APHY</name>
<dbReference type="AlphaFoldDB" id="A0A2R6NJR0"/>
<keyword evidence="4" id="KW-1185">Reference proteome</keyword>
<dbReference type="EMBL" id="MLYV02001151">
    <property type="protein sequence ID" value="PSR72615.1"/>
    <property type="molecule type" value="Genomic_DNA"/>
</dbReference>
<dbReference type="Proteomes" id="UP000186601">
    <property type="component" value="Unassembled WGS sequence"/>
</dbReference>
<feature type="compositionally biased region" description="Low complexity" evidence="1">
    <location>
        <begin position="186"/>
        <end position="216"/>
    </location>
</feature>
<evidence type="ECO:0000256" key="1">
    <source>
        <dbReference type="SAM" id="MobiDB-lite"/>
    </source>
</evidence>
<evidence type="ECO:0000313" key="3">
    <source>
        <dbReference type="EMBL" id="PSR72615.1"/>
    </source>
</evidence>
<evidence type="ECO:0000256" key="2">
    <source>
        <dbReference type="SAM" id="Phobius"/>
    </source>
</evidence>
<gene>
    <name evidence="3" type="ORF">PHLCEN_2v11499</name>
</gene>
<dbReference type="CDD" id="cd12087">
    <property type="entry name" value="TM_EGFR-like"/>
    <property type="match status" value="1"/>
</dbReference>
<keyword evidence="2" id="KW-0812">Transmembrane</keyword>
<feature type="compositionally biased region" description="Polar residues" evidence="1">
    <location>
        <begin position="223"/>
        <end position="232"/>
    </location>
</feature>
<keyword evidence="2" id="KW-1133">Transmembrane helix</keyword>